<sequence length="732" mass="81419">MFSPRQFYQQLRQRKVLTTVLAYLVMVWLVLQVVAVVSQLLQLPPLPGRIIAISLVAAVPVICYLAWYYQVQQGRLKLIAGADGKRPATFGAKQQSSLLLLAVCCALLGYQYYLLSRPVATAEPLSLTANSIAVLPFTAINPIEDSPERALPEKEPELALLTNSLAEEISSQLGRSPGLTVAAASSGQVLSRQQLSPVDIASRLNVAALLTGTISTTGQQLHIRLQLLDGQSGQTLWSQQLTRELKNIFELESEVARSVANALQARLTDSQSLKDLSANASTDSADAYISYLKAREHYRLQTSEAMQQARSLFEQAIGQDPEYALAYVGLADTLLLLADSSKEFGIIKTEIATTLGREYLDKAIARAPQLAEAYAVKGRLFDMLQQEEQALSNFAIAIQLNPNLAIAHMWQYLTLKRLGHYDQALSSLQLAYQLDPVSVAVLYNQGYEQAIRGQFAEAIKNFNQLLNDFPTSPLGHAGLALTAFHQGHLADSLYHWQQAWHLSPDNSYYPQNYRGLLLTLNLIELEPELATNPIYRANYLLRVGDSQTLFTEMEFELAARPGDIWLQFEAALYQMLRGDGSEAVNLLLKSYPVFSDTELYSMPMCSPAIEIAWALRQQEQIQQADKLLAQCQQQLHDALQSELRDSYLNHLAARLAALNGNTELAVHQLQQAMAYGWREWWTFHDPIFATLPTEQLAPLRQQLDTAISEQRQLALARAEAELAPAKPQQTGK</sequence>
<keyword evidence="5" id="KW-0472">Membrane</keyword>
<dbReference type="InterPro" id="IPR019734">
    <property type="entry name" value="TPR_rpt"/>
</dbReference>
<dbReference type="Proteomes" id="UP000704611">
    <property type="component" value="Unassembled WGS sequence"/>
</dbReference>
<keyword evidence="5" id="KW-1133">Transmembrane helix</keyword>
<evidence type="ECO:0000256" key="2">
    <source>
        <dbReference type="ARBA" id="ARBA00022803"/>
    </source>
</evidence>
<name>A0ABS6MP67_9GAMM</name>
<feature type="transmembrane region" description="Helical" evidence="5">
    <location>
        <begin position="98"/>
        <end position="115"/>
    </location>
</feature>
<dbReference type="RefSeq" id="WP_217670817.1">
    <property type="nucleotide sequence ID" value="NZ_JAHRID010000008.1"/>
</dbReference>
<keyword evidence="2 3" id="KW-0802">TPR repeat</keyword>
<dbReference type="InterPro" id="IPR051685">
    <property type="entry name" value="Ycf3/AcsC/BcsC/TPR_MFPF"/>
</dbReference>
<dbReference type="EMBL" id="JAHRID010000008">
    <property type="protein sequence ID" value="MBV2130525.1"/>
    <property type="molecule type" value="Genomic_DNA"/>
</dbReference>
<feature type="transmembrane region" description="Helical" evidence="5">
    <location>
        <begin position="50"/>
        <end position="69"/>
    </location>
</feature>
<keyword evidence="1" id="KW-0677">Repeat</keyword>
<dbReference type="PROSITE" id="PS50005">
    <property type="entry name" value="TPR"/>
    <property type="match status" value="1"/>
</dbReference>
<proteinExistence type="predicted"/>
<accession>A0ABS6MP67</accession>
<evidence type="ECO:0000313" key="6">
    <source>
        <dbReference type="EMBL" id="MBV2130525.1"/>
    </source>
</evidence>
<keyword evidence="7" id="KW-1185">Reference proteome</keyword>
<dbReference type="PANTHER" id="PTHR44943:SF8">
    <property type="entry name" value="TPR REPEAT-CONTAINING PROTEIN MJ0263"/>
    <property type="match status" value="1"/>
</dbReference>
<keyword evidence="4" id="KW-0175">Coiled coil</keyword>
<evidence type="ECO:0000256" key="1">
    <source>
        <dbReference type="ARBA" id="ARBA00022737"/>
    </source>
</evidence>
<gene>
    <name evidence="6" type="ORF">KQY15_15630</name>
</gene>
<protein>
    <submittedName>
        <fullName evidence="6">Tetratricopeptide repeat protein</fullName>
    </submittedName>
</protein>
<evidence type="ECO:0000256" key="3">
    <source>
        <dbReference type="PROSITE-ProRule" id="PRU00339"/>
    </source>
</evidence>
<feature type="coiled-coil region" evidence="4">
    <location>
        <begin position="614"/>
        <end position="641"/>
    </location>
</feature>
<organism evidence="6 7">
    <name type="scientific">Arsukibacterium indicum</name>
    <dbReference type="NCBI Taxonomy" id="2848612"/>
    <lineage>
        <taxon>Bacteria</taxon>
        <taxon>Pseudomonadati</taxon>
        <taxon>Pseudomonadota</taxon>
        <taxon>Gammaproteobacteria</taxon>
        <taxon>Chromatiales</taxon>
        <taxon>Chromatiaceae</taxon>
        <taxon>Arsukibacterium</taxon>
    </lineage>
</organism>
<dbReference type="SMART" id="SM00028">
    <property type="entry name" value="TPR"/>
    <property type="match status" value="4"/>
</dbReference>
<evidence type="ECO:0000256" key="4">
    <source>
        <dbReference type="SAM" id="Coils"/>
    </source>
</evidence>
<feature type="transmembrane region" description="Helical" evidence="5">
    <location>
        <begin position="20"/>
        <end position="38"/>
    </location>
</feature>
<reference evidence="6 7" key="1">
    <citation type="submission" date="2021-06" db="EMBL/GenBank/DDBJ databases">
        <title>Rheinheimera indica sp. nov., isolated from deep-sea sediment.</title>
        <authorList>
            <person name="Wang Z."/>
            <person name="Zhang X.-Y."/>
        </authorList>
    </citation>
    <scope>NUCLEOTIDE SEQUENCE [LARGE SCALE GENOMIC DNA]</scope>
    <source>
        <strain evidence="6 7">SM2107</strain>
    </source>
</reference>
<dbReference type="PANTHER" id="PTHR44943">
    <property type="entry name" value="CELLULOSE SYNTHASE OPERON PROTEIN C"/>
    <property type="match status" value="1"/>
</dbReference>
<comment type="caution">
    <text evidence="6">The sequence shown here is derived from an EMBL/GenBank/DDBJ whole genome shotgun (WGS) entry which is preliminary data.</text>
</comment>
<keyword evidence="5" id="KW-0812">Transmembrane</keyword>
<feature type="repeat" description="TPR" evidence="3">
    <location>
        <begin position="371"/>
        <end position="404"/>
    </location>
</feature>
<evidence type="ECO:0000313" key="7">
    <source>
        <dbReference type="Proteomes" id="UP000704611"/>
    </source>
</evidence>
<evidence type="ECO:0000256" key="5">
    <source>
        <dbReference type="SAM" id="Phobius"/>
    </source>
</evidence>